<name>A0A392NRF8_9FABA</name>
<keyword evidence="2" id="KW-1185">Reference proteome</keyword>
<comment type="caution">
    <text evidence="1">The sequence shown here is derived from an EMBL/GenBank/DDBJ whole genome shotgun (WGS) entry which is preliminary data.</text>
</comment>
<reference evidence="1 2" key="1">
    <citation type="journal article" date="2018" name="Front. Plant Sci.">
        <title>Red Clover (Trifolium pratense) and Zigzag Clover (T. medium) - A Picture of Genomic Similarities and Differences.</title>
        <authorList>
            <person name="Dluhosova J."/>
            <person name="Istvanek J."/>
            <person name="Nedelnik J."/>
            <person name="Repkova J."/>
        </authorList>
    </citation>
    <scope>NUCLEOTIDE SEQUENCE [LARGE SCALE GENOMIC DNA]</scope>
    <source>
        <strain evidence="2">cv. 10/8</strain>
        <tissue evidence="1">Leaf</tissue>
    </source>
</reference>
<dbReference type="Proteomes" id="UP000265520">
    <property type="component" value="Unassembled WGS sequence"/>
</dbReference>
<dbReference type="AlphaFoldDB" id="A0A392NRF8"/>
<organism evidence="1 2">
    <name type="scientific">Trifolium medium</name>
    <dbReference type="NCBI Taxonomy" id="97028"/>
    <lineage>
        <taxon>Eukaryota</taxon>
        <taxon>Viridiplantae</taxon>
        <taxon>Streptophyta</taxon>
        <taxon>Embryophyta</taxon>
        <taxon>Tracheophyta</taxon>
        <taxon>Spermatophyta</taxon>
        <taxon>Magnoliopsida</taxon>
        <taxon>eudicotyledons</taxon>
        <taxon>Gunneridae</taxon>
        <taxon>Pentapetalae</taxon>
        <taxon>rosids</taxon>
        <taxon>fabids</taxon>
        <taxon>Fabales</taxon>
        <taxon>Fabaceae</taxon>
        <taxon>Papilionoideae</taxon>
        <taxon>50 kb inversion clade</taxon>
        <taxon>NPAAA clade</taxon>
        <taxon>Hologalegina</taxon>
        <taxon>IRL clade</taxon>
        <taxon>Trifolieae</taxon>
        <taxon>Trifolium</taxon>
    </lineage>
</organism>
<accession>A0A392NRF8</accession>
<dbReference type="EMBL" id="LXQA010046736">
    <property type="protein sequence ID" value="MCI01656.1"/>
    <property type="molecule type" value="Genomic_DNA"/>
</dbReference>
<proteinExistence type="predicted"/>
<feature type="non-terminal residue" evidence="1">
    <location>
        <position position="92"/>
    </location>
</feature>
<evidence type="ECO:0000313" key="2">
    <source>
        <dbReference type="Proteomes" id="UP000265520"/>
    </source>
</evidence>
<protein>
    <submittedName>
        <fullName evidence="1">Lupus brain antigen-like protein</fullName>
    </submittedName>
</protein>
<evidence type="ECO:0000313" key="1">
    <source>
        <dbReference type="EMBL" id="MCI01656.1"/>
    </source>
</evidence>
<sequence length="92" mass="10708">MNPSTSTSRKKKKKKKATIFSWSLRDIFKEDLYKNKVDYIDLYFKSSEQSFESFVYPLLEESRAQICSSMEILSSSPYAEVVSLEKKLSQSC</sequence>